<dbReference type="AlphaFoldDB" id="A0A8J5RJB4"/>
<keyword evidence="3" id="KW-1185">Reference proteome</keyword>
<evidence type="ECO:0000313" key="3">
    <source>
        <dbReference type="Proteomes" id="UP000729402"/>
    </source>
</evidence>
<evidence type="ECO:0000256" key="1">
    <source>
        <dbReference type="SAM" id="SignalP"/>
    </source>
</evidence>
<accession>A0A8J5RJB4</accession>
<evidence type="ECO:0000313" key="2">
    <source>
        <dbReference type="EMBL" id="KAG8050278.1"/>
    </source>
</evidence>
<comment type="caution">
    <text evidence="2">The sequence shown here is derived from an EMBL/GenBank/DDBJ whole genome shotgun (WGS) entry which is preliminary data.</text>
</comment>
<organism evidence="2 3">
    <name type="scientific">Zizania palustris</name>
    <name type="common">Northern wild rice</name>
    <dbReference type="NCBI Taxonomy" id="103762"/>
    <lineage>
        <taxon>Eukaryota</taxon>
        <taxon>Viridiplantae</taxon>
        <taxon>Streptophyta</taxon>
        <taxon>Embryophyta</taxon>
        <taxon>Tracheophyta</taxon>
        <taxon>Spermatophyta</taxon>
        <taxon>Magnoliopsida</taxon>
        <taxon>Liliopsida</taxon>
        <taxon>Poales</taxon>
        <taxon>Poaceae</taxon>
        <taxon>BOP clade</taxon>
        <taxon>Oryzoideae</taxon>
        <taxon>Oryzeae</taxon>
        <taxon>Zizaniinae</taxon>
        <taxon>Zizania</taxon>
    </lineage>
</organism>
<evidence type="ECO:0008006" key="4">
    <source>
        <dbReference type="Google" id="ProtNLM"/>
    </source>
</evidence>
<reference evidence="2" key="2">
    <citation type="submission" date="2021-02" db="EMBL/GenBank/DDBJ databases">
        <authorList>
            <person name="Kimball J.A."/>
            <person name="Haas M.W."/>
            <person name="Macchietto M."/>
            <person name="Kono T."/>
            <person name="Duquette J."/>
            <person name="Shao M."/>
        </authorList>
    </citation>
    <scope>NUCLEOTIDE SEQUENCE</scope>
    <source>
        <tissue evidence="2">Fresh leaf tissue</tissue>
    </source>
</reference>
<name>A0A8J5RJB4_ZIZPA</name>
<dbReference type="EMBL" id="JAAALK010000289">
    <property type="protein sequence ID" value="KAG8050278.1"/>
    <property type="molecule type" value="Genomic_DNA"/>
</dbReference>
<sequence>MPLVPSCSAVVVLLSSYLVCLAAAGAILPGKLVAGAVLPDKSRLHYRCNAASTPDACAIRWFALAPAAAGVL</sequence>
<reference evidence="2" key="1">
    <citation type="journal article" date="2021" name="bioRxiv">
        <title>Whole Genome Assembly and Annotation of Northern Wild Rice, Zizania palustris L., Supports a Whole Genome Duplication in the Zizania Genus.</title>
        <authorList>
            <person name="Haas M."/>
            <person name="Kono T."/>
            <person name="Macchietto M."/>
            <person name="Millas R."/>
            <person name="McGilp L."/>
            <person name="Shao M."/>
            <person name="Duquette J."/>
            <person name="Hirsch C.N."/>
            <person name="Kimball J."/>
        </authorList>
    </citation>
    <scope>NUCLEOTIDE SEQUENCE</scope>
    <source>
        <tissue evidence="2">Fresh leaf tissue</tissue>
    </source>
</reference>
<dbReference type="Proteomes" id="UP000729402">
    <property type="component" value="Unassembled WGS sequence"/>
</dbReference>
<proteinExistence type="predicted"/>
<gene>
    <name evidence="2" type="ORF">GUJ93_ZPchr0009g1377</name>
</gene>
<keyword evidence="1" id="KW-0732">Signal</keyword>
<protein>
    <recommendedName>
        <fullName evidence="4">Secreted protein</fullName>
    </recommendedName>
</protein>
<feature type="chain" id="PRO_5035180320" description="Secreted protein" evidence="1">
    <location>
        <begin position="23"/>
        <end position="72"/>
    </location>
</feature>
<feature type="signal peptide" evidence="1">
    <location>
        <begin position="1"/>
        <end position="22"/>
    </location>
</feature>